<dbReference type="GO" id="GO:0046872">
    <property type="term" value="F:metal ion binding"/>
    <property type="evidence" value="ECO:0007669"/>
    <property type="project" value="UniProtKB-KW"/>
</dbReference>
<dbReference type="InterPro" id="IPR017896">
    <property type="entry name" value="4Fe4S_Fe-S-bd"/>
</dbReference>
<keyword evidence="5" id="KW-0830">Ubiquinone</keyword>
<feature type="domain" description="4Fe-4S ferredoxin-type" evidence="6">
    <location>
        <begin position="582"/>
        <end position="611"/>
    </location>
</feature>
<dbReference type="PANTHER" id="PTHR10617">
    <property type="entry name" value="ELECTRON TRANSFER FLAVOPROTEIN-UBIQUINONE OXIDOREDUCTASE"/>
    <property type="match status" value="1"/>
</dbReference>
<evidence type="ECO:0000313" key="7">
    <source>
        <dbReference type="EMBL" id="SNR90539.1"/>
    </source>
</evidence>
<evidence type="ECO:0000313" key="8">
    <source>
        <dbReference type="Proteomes" id="UP000198324"/>
    </source>
</evidence>
<evidence type="ECO:0000256" key="5">
    <source>
        <dbReference type="RuleBase" id="RU366068"/>
    </source>
</evidence>
<evidence type="ECO:0000259" key="6">
    <source>
        <dbReference type="PROSITE" id="PS51379"/>
    </source>
</evidence>
<sequence length="628" mass="67429">MTDETAAPQADTGLPEGIERQRMDVDIACVGFGPAMGGFLHTLSQGLMDEDGTPAVESKAMPGMPPQVICYERADDIGFGVSGVVTKGRGLHASFPDLDLSQIPFATEVAHEEVLYLLDPIGASRKPLLLRLADKALRALGLAKDHAYALPYVPGFLRKEPGLLLSMGQFNQWAGAQIMGQGVAQIWPGTPVAEPILFDRVVAGVRLQDQGVDKQGAPEAGFMPGMDIRAALTVVGDGPVGAVGRALDEKLGLPVGNHAREWAVGMKMVVDLPEDCQLKEGTVLHTLGFPEPEIFGFLYVYPGNVASLGIFVPSWFDNPVRTGYRYLQHWMQHPALWKHLKGGRMRSWGAKSLQESGRKGEPHLAGDGYARIGEGSGTTNVLTGSGFDEAWTSGVLLGVSVLELLKADKPFTRENLEASYVRRRRDSWLDREAQAAEKARDGFQVGVVQGLMGMALTGFSGGKLFWPGASKKPHERIPSIEEFFRGRISPEEIDAIRRDCTAKGLPLSGALMDRAGWPAIQHDGQLLVSHQDALLMGGKVQAAPGYRDHVTFKSTQLCKTCDEKVCVEACSGQAISTNPEGGAPLFDREKCVHCGACIWNCSKPSPDGGEGANVRFSAGAGGLHSAEN</sequence>
<comment type="function">
    <text evidence="5">Accepts electrons from ETF and reduces ubiquinone.</text>
</comment>
<gene>
    <name evidence="7" type="ORF">SAMN04488503_1829</name>
</gene>
<accession>A0A239A4V7</accession>
<dbReference type="Gene3D" id="3.30.70.20">
    <property type="match status" value="1"/>
</dbReference>
<comment type="cofactor">
    <cofactor evidence="5">
        <name>[4Fe-4S] cluster</name>
        <dbReference type="ChEBI" id="CHEBI:49883"/>
    </cofactor>
    <text evidence="5">Binds 1 [4Fe-4S] cluster.</text>
</comment>
<dbReference type="InterPro" id="IPR049398">
    <property type="entry name" value="ETF-QO/FixC_UQ-bd"/>
</dbReference>
<protein>
    <recommendedName>
        <fullName evidence="5">Electron transfer flavoprotein-ubiquinone oxidoreductase</fullName>
        <shortName evidence="5">ETF-QO</shortName>
        <ecNumber evidence="5">1.5.5.1</ecNumber>
    </recommendedName>
</protein>
<dbReference type="InterPro" id="IPR040156">
    <property type="entry name" value="ETF-QO"/>
</dbReference>
<organism evidence="7 8">
    <name type="scientific">Humidesulfovibrio mexicanus</name>
    <dbReference type="NCBI Taxonomy" id="147047"/>
    <lineage>
        <taxon>Bacteria</taxon>
        <taxon>Pseudomonadati</taxon>
        <taxon>Thermodesulfobacteriota</taxon>
        <taxon>Desulfovibrionia</taxon>
        <taxon>Desulfovibrionales</taxon>
        <taxon>Desulfovibrionaceae</taxon>
        <taxon>Humidesulfovibrio</taxon>
    </lineage>
</organism>
<dbReference type="Gene3D" id="3.30.9.90">
    <property type="match status" value="1"/>
</dbReference>
<dbReference type="InterPro" id="IPR036188">
    <property type="entry name" value="FAD/NAD-bd_sf"/>
</dbReference>
<dbReference type="GO" id="GO:0004174">
    <property type="term" value="F:electron-transferring-flavoprotein dehydrogenase activity"/>
    <property type="evidence" value="ECO:0007669"/>
    <property type="project" value="UniProtKB-UniRule"/>
</dbReference>
<dbReference type="RefSeq" id="WP_089273934.1">
    <property type="nucleotide sequence ID" value="NZ_FZOC01000003.1"/>
</dbReference>
<dbReference type="AlphaFoldDB" id="A0A239A4V7"/>
<keyword evidence="2 5" id="KW-0285">Flavoprotein</keyword>
<dbReference type="SUPFAM" id="SSF51905">
    <property type="entry name" value="FAD/NAD(P)-binding domain"/>
    <property type="match status" value="1"/>
</dbReference>
<evidence type="ECO:0000256" key="1">
    <source>
        <dbReference type="ARBA" id="ARBA00001974"/>
    </source>
</evidence>
<name>A0A239A4V7_9BACT</name>
<keyword evidence="5" id="KW-0249">Electron transport</keyword>
<dbReference type="Gene3D" id="3.50.50.60">
    <property type="entry name" value="FAD/NAD(P)-binding domain"/>
    <property type="match status" value="1"/>
</dbReference>
<dbReference type="Proteomes" id="UP000198324">
    <property type="component" value="Unassembled WGS sequence"/>
</dbReference>
<keyword evidence="5" id="KW-0813">Transport</keyword>
<keyword evidence="3 5" id="KW-0274">FAD</keyword>
<dbReference type="SUPFAM" id="SSF54373">
    <property type="entry name" value="FAD-linked reductases, C-terminal domain"/>
    <property type="match status" value="1"/>
</dbReference>
<dbReference type="SUPFAM" id="SSF54862">
    <property type="entry name" value="4Fe-4S ferredoxins"/>
    <property type="match status" value="1"/>
</dbReference>
<dbReference type="EC" id="1.5.5.1" evidence="5"/>
<evidence type="ECO:0000256" key="3">
    <source>
        <dbReference type="ARBA" id="ARBA00022827"/>
    </source>
</evidence>
<comment type="cofactor">
    <cofactor evidence="1 5">
        <name>FAD</name>
        <dbReference type="ChEBI" id="CHEBI:57692"/>
    </cofactor>
</comment>
<keyword evidence="5" id="KW-0479">Metal-binding</keyword>
<dbReference type="Pfam" id="PF21162">
    <property type="entry name" value="ETFQO_UQ-bd"/>
    <property type="match status" value="1"/>
</dbReference>
<dbReference type="PROSITE" id="PS51379">
    <property type="entry name" value="4FE4S_FER_2"/>
    <property type="match status" value="1"/>
</dbReference>
<dbReference type="GO" id="GO:0051539">
    <property type="term" value="F:4 iron, 4 sulfur cluster binding"/>
    <property type="evidence" value="ECO:0007669"/>
    <property type="project" value="UniProtKB-UniRule"/>
</dbReference>
<proteinExistence type="predicted"/>
<keyword evidence="8" id="KW-1185">Reference proteome</keyword>
<comment type="catalytic activity">
    <reaction evidence="5">
        <text>a ubiquinone + reduced [electron-transfer flavoprotein] = a ubiquinol + oxidized [electron-transfer flavoprotein] + H(+)</text>
        <dbReference type="Rhea" id="RHEA:24052"/>
        <dbReference type="Rhea" id="RHEA-COMP:9565"/>
        <dbReference type="Rhea" id="RHEA-COMP:9566"/>
        <dbReference type="Rhea" id="RHEA-COMP:10685"/>
        <dbReference type="Rhea" id="RHEA-COMP:10686"/>
        <dbReference type="ChEBI" id="CHEBI:15378"/>
        <dbReference type="ChEBI" id="CHEBI:16389"/>
        <dbReference type="ChEBI" id="CHEBI:17976"/>
        <dbReference type="ChEBI" id="CHEBI:57692"/>
        <dbReference type="ChEBI" id="CHEBI:58307"/>
        <dbReference type="EC" id="1.5.5.1"/>
    </reaction>
</comment>
<evidence type="ECO:0000256" key="2">
    <source>
        <dbReference type="ARBA" id="ARBA00022630"/>
    </source>
</evidence>
<keyword evidence="5" id="KW-0411">Iron-sulfur</keyword>
<keyword evidence="5" id="KW-0408">Iron</keyword>
<evidence type="ECO:0000256" key="4">
    <source>
        <dbReference type="ARBA" id="ARBA00023002"/>
    </source>
</evidence>
<dbReference type="PANTHER" id="PTHR10617:SF107">
    <property type="entry name" value="ELECTRON TRANSFER FLAVOPROTEIN-UBIQUINONE OXIDOREDUCTASE, MITOCHONDRIAL"/>
    <property type="match status" value="1"/>
</dbReference>
<keyword evidence="4 5" id="KW-0560">Oxidoreductase</keyword>
<dbReference type="EMBL" id="FZOC01000003">
    <property type="protein sequence ID" value="SNR90539.1"/>
    <property type="molecule type" value="Genomic_DNA"/>
</dbReference>
<dbReference type="OrthoDB" id="9766632at2"/>
<reference evidence="7 8" key="1">
    <citation type="submission" date="2017-06" db="EMBL/GenBank/DDBJ databases">
        <authorList>
            <person name="Kim H.J."/>
            <person name="Triplett B.A."/>
        </authorList>
    </citation>
    <scope>NUCLEOTIDE SEQUENCE [LARGE SCALE GENOMIC DNA]</scope>
    <source>
        <strain evidence="7 8">DSM 13116</strain>
    </source>
</reference>